<dbReference type="Pfam" id="PF13240">
    <property type="entry name" value="Zn_Ribbon_1"/>
    <property type="match status" value="1"/>
</dbReference>
<sequence>MFCSKCGTKLEEGAKFCPECGATVENQKSGNTIEGVSGVYVDNTTPPVENVVTKTNGVNNKSIRNIIIGVVIVAVIGFFGYKFLLGGSSSSYEAPIETLVTGIEDKDIDAIFSVIPDEIFEKYEEEYGIDFKQLTSLLSSSLEEQMFAEFEGMTLSYEIENVEDCSSVQVEEIIDANKSYYDIDLDITAAKNLDVTLTATSNDDTESNSVTLTVIEIDGSWYIDPTEMNIF</sequence>
<gene>
    <name evidence="3" type="ORF">H9980_10460</name>
</gene>
<accession>A0A9D1XMS6</accession>
<name>A0A9D1XMS6_9FIRM</name>
<protein>
    <submittedName>
        <fullName evidence="3">Zinc-ribbon domain-containing protein</fullName>
    </submittedName>
</protein>
<feature type="domain" description="Zinc-ribbon" evidence="2">
    <location>
        <begin position="2"/>
        <end position="23"/>
    </location>
</feature>
<reference evidence="3" key="2">
    <citation type="submission" date="2021-04" db="EMBL/GenBank/DDBJ databases">
        <authorList>
            <person name="Gilroy R."/>
        </authorList>
    </citation>
    <scope>NUCLEOTIDE SEQUENCE</scope>
    <source>
        <strain evidence="3">ChiGjej1B1-14440</strain>
    </source>
</reference>
<proteinExistence type="predicted"/>
<dbReference type="InterPro" id="IPR026870">
    <property type="entry name" value="Zinc_ribbon_dom"/>
</dbReference>
<evidence type="ECO:0000313" key="4">
    <source>
        <dbReference type="Proteomes" id="UP000886724"/>
    </source>
</evidence>
<dbReference type="Proteomes" id="UP000886724">
    <property type="component" value="Unassembled WGS sequence"/>
</dbReference>
<keyword evidence="1" id="KW-1133">Transmembrane helix</keyword>
<dbReference type="EMBL" id="DXET01000228">
    <property type="protein sequence ID" value="HIX82373.1"/>
    <property type="molecule type" value="Genomic_DNA"/>
</dbReference>
<evidence type="ECO:0000256" key="1">
    <source>
        <dbReference type="SAM" id="Phobius"/>
    </source>
</evidence>
<reference evidence="3" key="1">
    <citation type="journal article" date="2021" name="PeerJ">
        <title>Extensive microbial diversity within the chicken gut microbiome revealed by metagenomics and culture.</title>
        <authorList>
            <person name="Gilroy R."/>
            <person name="Ravi A."/>
            <person name="Getino M."/>
            <person name="Pursley I."/>
            <person name="Horton D.L."/>
            <person name="Alikhan N.F."/>
            <person name="Baker D."/>
            <person name="Gharbi K."/>
            <person name="Hall N."/>
            <person name="Watson M."/>
            <person name="Adriaenssens E.M."/>
            <person name="Foster-Nyarko E."/>
            <person name="Jarju S."/>
            <person name="Secka A."/>
            <person name="Antonio M."/>
            <person name="Oren A."/>
            <person name="Chaudhuri R.R."/>
            <person name="La Ragione R."/>
            <person name="Hildebrand F."/>
            <person name="Pallen M.J."/>
        </authorList>
    </citation>
    <scope>NUCLEOTIDE SEQUENCE</scope>
    <source>
        <strain evidence="3">ChiGjej1B1-14440</strain>
    </source>
</reference>
<organism evidence="3 4">
    <name type="scientific">Candidatus Erysipelatoclostridium merdavium</name>
    <dbReference type="NCBI Taxonomy" id="2838566"/>
    <lineage>
        <taxon>Bacteria</taxon>
        <taxon>Bacillati</taxon>
        <taxon>Bacillota</taxon>
        <taxon>Erysipelotrichia</taxon>
        <taxon>Erysipelotrichales</taxon>
        <taxon>Erysipelotrichales incertae sedis</taxon>
    </lineage>
</organism>
<comment type="caution">
    <text evidence="3">The sequence shown here is derived from an EMBL/GenBank/DDBJ whole genome shotgun (WGS) entry which is preliminary data.</text>
</comment>
<dbReference type="PANTHER" id="PTHR40038">
    <property type="entry name" value="MEMBRANE-ASSOCIATED PROTEIN TCAA"/>
    <property type="match status" value="1"/>
</dbReference>
<dbReference type="PANTHER" id="PTHR40038:SF1">
    <property type="entry name" value="MEMBRANE-ASSOCIATED PROTEIN TCAA"/>
    <property type="match status" value="1"/>
</dbReference>
<evidence type="ECO:0000259" key="2">
    <source>
        <dbReference type="Pfam" id="PF13240"/>
    </source>
</evidence>
<keyword evidence="1" id="KW-0472">Membrane</keyword>
<keyword evidence="1" id="KW-0812">Transmembrane</keyword>
<evidence type="ECO:0000313" key="3">
    <source>
        <dbReference type="EMBL" id="HIX82373.1"/>
    </source>
</evidence>
<dbReference type="AlphaFoldDB" id="A0A9D1XMS6"/>
<feature type="transmembrane region" description="Helical" evidence="1">
    <location>
        <begin position="66"/>
        <end position="85"/>
    </location>
</feature>